<keyword evidence="1" id="KW-0472">Membrane</keyword>
<accession>A0ABW5NTL3</accession>
<reference evidence="3" key="1">
    <citation type="journal article" date="2019" name="Int. J. Syst. Evol. Microbiol.">
        <title>The Global Catalogue of Microorganisms (GCM) 10K type strain sequencing project: providing services to taxonomists for standard genome sequencing and annotation.</title>
        <authorList>
            <consortium name="The Broad Institute Genomics Platform"/>
            <consortium name="The Broad Institute Genome Sequencing Center for Infectious Disease"/>
            <person name="Wu L."/>
            <person name="Ma J."/>
        </authorList>
    </citation>
    <scope>NUCLEOTIDE SEQUENCE [LARGE SCALE GENOMIC DNA]</scope>
    <source>
        <strain evidence="3">KCTC 42107</strain>
    </source>
</reference>
<organism evidence="2 3">
    <name type="scientific">Flavobacterium suzhouense</name>
    <dbReference type="NCBI Taxonomy" id="1529638"/>
    <lineage>
        <taxon>Bacteria</taxon>
        <taxon>Pseudomonadati</taxon>
        <taxon>Bacteroidota</taxon>
        <taxon>Flavobacteriia</taxon>
        <taxon>Flavobacteriales</taxon>
        <taxon>Flavobacteriaceae</taxon>
        <taxon>Flavobacterium</taxon>
    </lineage>
</organism>
<keyword evidence="3" id="KW-1185">Reference proteome</keyword>
<keyword evidence="1" id="KW-1133">Transmembrane helix</keyword>
<evidence type="ECO:0000256" key="1">
    <source>
        <dbReference type="SAM" id="Phobius"/>
    </source>
</evidence>
<evidence type="ECO:0000313" key="3">
    <source>
        <dbReference type="Proteomes" id="UP001597480"/>
    </source>
</evidence>
<dbReference type="Proteomes" id="UP001597480">
    <property type="component" value="Unassembled WGS sequence"/>
</dbReference>
<dbReference type="RefSeq" id="WP_379820810.1">
    <property type="nucleotide sequence ID" value="NZ_JBHUMD010000024.1"/>
</dbReference>
<feature type="transmembrane region" description="Helical" evidence="1">
    <location>
        <begin position="86"/>
        <end position="104"/>
    </location>
</feature>
<name>A0ABW5NTL3_9FLAO</name>
<sequence>MEDFIANIFQISLVCGVCFLIAVALMYIFPPKKINWLYGYRTVASMKSHERWEFAQKYSTIQMFKASVFMILFSFTGFLFPDSVPGRLFGSFIIAIGAVCYMFITTERELKRRFKD</sequence>
<comment type="caution">
    <text evidence="2">The sequence shown here is derived from an EMBL/GenBank/DDBJ whole genome shotgun (WGS) entry which is preliminary data.</text>
</comment>
<dbReference type="EMBL" id="JBHUMD010000024">
    <property type="protein sequence ID" value="MFD2602346.1"/>
    <property type="molecule type" value="Genomic_DNA"/>
</dbReference>
<dbReference type="Pfam" id="PF13630">
    <property type="entry name" value="SdpI"/>
    <property type="match status" value="1"/>
</dbReference>
<feature type="transmembrane region" description="Helical" evidence="1">
    <location>
        <begin position="6"/>
        <end position="29"/>
    </location>
</feature>
<keyword evidence="1" id="KW-0812">Transmembrane</keyword>
<dbReference type="InterPro" id="IPR025962">
    <property type="entry name" value="SdpI/YhfL"/>
</dbReference>
<evidence type="ECO:0000313" key="2">
    <source>
        <dbReference type="EMBL" id="MFD2602346.1"/>
    </source>
</evidence>
<proteinExistence type="predicted"/>
<gene>
    <name evidence="2" type="ORF">ACFSR3_09800</name>
</gene>
<protein>
    <submittedName>
        <fullName evidence="2">SdpI family protein</fullName>
    </submittedName>
</protein>